<dbReference type="VEuPathDB" id="FungiDB:GW608_L06325"/>
<evidence type="ECO:0000256" key="1">
    <source>
        <dbReference type="SAM" id="MobiDB-lite"/>
    </source>
</evidence>
<dbReference type="Proteomes" id="UP000054886">
    <property type="component" value="Unassembled WGS sequence"/>
</dbReference>
<dbReference type="VEuPathDB" id="FungiDB:GVI51_L02189"/>
<name>A0A0W0DL93_CANGB</name>
<evidence type="ECO:0000313" key="4">
    <source>
        <dbReference type="Proteomes" id="UP000054886"/>
    </source>
</evidence>
<sequence length="290" mass="32797">MDNKPLITVAEASEYKELLALEKLPQSSQLSYKAIFKSVSSEWEQVKTDITHVNENILKDINEEIKQTDQIEKKLKSSFKSINQHYHKLLKHRRNRQNDEGTSDLFLKYKNDVNELASNIETIENGLDMVIQNMISFDSTSSLDGDSLFNSSIITKRHYPLLYDLIHKNYNKGQNSDKTSKDNSKITTDVTLPASDEDNSPDIEEQQSKLSSLSFSIEKAQNPIPVDKAKNTDNSSRSIINSNVKIKNPTLILPMIKQRAQPSVALDAKPVIARDSYKADTKSIIAPEIT</sequence>
<accession>A0A0W0DL93</accession>
<organism evidence="3 4">
    <name type="scientific">Candida glabrata</name>
    <name type="common">Yeast</name>
    <name type="synonym">Torulopsis glabrata</name>
    <dbReference type="NCBI Taxonomy" id="5478"/>
    <lineage>
        <taxon>Eukaryota</taxon>
        <taxon>Fungi</taxon>
        <taxon>Dikarya</taxon>
        <taxon>Ascomycota</taxon>
        <taxon>Saccharomycotina</taxon>
        <taxon>Saccharomycetes</taxon>
        <taxon>Saccharomycetales</taxon>
        <taxon>Saccharomycetaceae</taxon>
        <taxon>Nakaseomyces</taxon>
    </lineage>
</organism>
<dbReference type="VEuPathDB" id="FungiDB:CAGL0L02409g"/>
<reference evidence="3 4" key="1">
    <citation type="submission" date="2015-10" db="EMBL/GenBank/DDBJ databases">
        <title>Draft genomes sequences of Candida glabrata isolates 1A, 1B, 2A, 2B, 3A and 3B.</title>
        <authorList>
            <person name="Haavelsrud O.E."/>
            <person name="Gaustad P."/>
        </authorList>
    </citation>
    <scope>NUCLEOTIDE SEQUENCE [LARGE SCALE GENOMIC DNA]</scope>
    <source>
        <strain evidence="3">910700640</strain>
    </source>
</reference>
<evidence type="ECO:0000313" key="3">
    <source>
        <dbReference type="EMBL" id="KTB12547.1"/>
    </source>
</evidence>
<dbReference type="VEuPathDB" id="FungiDB:B1J91_L02409g"/>
<protein>
    <submittedName>
        <fullName evidence="3">Biogenesis of lysosome-related organelles complex 1 subunit VAB2</fullName>
    </submittedName>
</protein>
<feature type="region of interest" description="Disordered" evidence="1">
    <location>
        <begin position="173"/>
        <end position="211"/>
    </location>
</feature>
<comment type="caution">
    <text evidence="3">The sequence shown here is derived from an EMBL/GenBank/DDBJ whole genome shotgun (WGS) entry which is preliminary data.</text>
</comment>
<evidence type="ECO:0000313" key="2">
    <source>
        <dbReference type="EMBL" id="KTB01190.1"/>
    </source>
</evidence>
<dbReference type="AlphaFoldDB" id="A0A0W0DL93"/>
<dbReference type="EMBL" id="LLZZ01000132">
    <property type="protein sequence ID" value="KTB01190.1"/>
    <property type="molecule type" value="Genomic_DNA"/>
</dbReference>
<dbReference type="VEuPathDB" id="FungiDB:GWK60_L06303"/>
<feature type="compositionally biased region" description="Acidic residues" evidence="1">
    <location>
        <begin position="195"/>
        <end position="205"/>
    </location>
</feature>
<gene>
    <name evidence="3" type="ORF">AO440_004473</name>
    <name evidence="2" type="ORF">AO440_004533</name>
</gene>
<proteinExistence type="predicted"/>
<dbReference type="EMBL" id="LLZZ01000020">
    <property type="protein sequence ID" value="KTB12547.1"/>
    <property type="molecule type" value="Genomic_DNA"/>
</dbReference>